<dbReference type="GeneID" id="83180713"/>
<dbReference type="Proteomes" id="UP001150904">
    <property type="component" value="Unassembled WGS sequence"/>
</dbReference>
<evidence type="ECO:0000313" key="2">
    <source>
        <dbReference type="EMBL" id="KAJ5201687.1"/>
    </source>
</evidence>
<comment type="caution">
    <text evidence="2">The sequence shown here is derived from an EMBL/GenBank/DDBJ whole genome shotgun (WGS) entry which is preliminary data.</text>
</comment>
<evidence type="ECO:0000256" key="1">
    <source>
        <dbReference type="SAM" id="MobiDB-lite"/>
    </source>
</evidence>
<keyword evidence="3" id="KW-1185">Reference proteome</keyword>
<evidence type="ECO:0000313" key="3">
    <source>
        <dbReference type="Proteomes" id="UP001150904"/>
    </source>
</evidence>
<dbReference type="OrthoDB" id="4346678at2759"/>
<gene>
    <name evidence="2" type="ORF">N7498_006350</name>
</gene>
<dbReference type="RefSeq" id="XP_058307603.1">
    <property type="nucleotide sequence ID" value="XM_058453412.1"/>
</dbReference>
<dbReference type="AlphaFoldDB" id="A0A9W9MI18"/>
<accession>A0A9W9MI18</accession>
<name>A0A9W9MI18_9EURO</name>
<reference evidence="2" key="2">
    <citation type="journal article" date="2023" name="IMA Fungus">
        <title>Comparative genomic study of the Penicillium genus elucidates a diverse pangenome and 15 lateral gene transfer events.</title>
        <authorList>
            <person name="Petersen C."/>
            <person name="Sorensen T."/>
            <person name="Nielsen M.R."/>
            <person name="Sondergaard T.E."/>
            <person name="Sorensen J.L."/>
            <person name="Fitzpatrick D.A."/>
            <person name="Frisvad J.C."/>
            <person name="Nielsen K.L."/>
        </authorList>
    </citation>
    <scope>NUCLEOTIDE SEQUENCE</scope>
    <source>
        <strain evidence="2">IBT 15544</strain>
    </source>
</reference>
<proteinExistence type="predicted"/>
<feature type="compositionally biased region" description="Polar residues" evidence="1">
    <location>
        <begin position="34"/>
        <end position="44"/>
    </location>
</feature>
<protein>
    <submittedName>
        <fullName evidence="2">Uncharacterized protein</fullName>
    </submittedName>
</protein>
<organism evidence="2 3">
    <name type="scientific">Penicillium cinerascens</name>
    <dbReference type="NCBI Taxonomy" id="70096"/>
    <lineage>
        <taxon>Eukaryota</taxon>
        <taxon>Fungi</taxon>
        <taxon>Dikarya</taxon>
        <taxon>Ascomycota</taxon>
        <taxon>Pezizomycotina</taxon>
        <taxon>Eurotiomycetes</taxon>
        <taxon>Eurotiomycetidae</taxon>
        <taxon>Eurotiales</taxon>
        <taxon>Aspergillaceae</taxon>
        <taxon>Penicillium</taxon>
    </lineage>
</organism>
<feature type="region of interest" description="Disordered" evidence="1">
    <location>
        <begin position="15"/>
        <end position="64"/>
    </location>
</feature>
<dbReference type="EMBL" id="JAPQKR010000013">
    <property type="protein sequence ID" value="KAJ5201687.1"/>
    <property type="molecule type" value="Genomic_DNA"/>
</dbReference>
<sequence length="116" mass="12953">MSGFFRFDILKQQRQDSFDSVKSLKSPSCKSPSAGPSRSQSIQSEPAAVEATPANPTRPKAHRNWSFGRVLDEEAQQKRCESQDEKDRLYFAAARKYSSAHRRSQGAGVGFEGGWQ</sequence>
<feature type="compositionally biased region" description="Low complexity" evidence="1">
    <location>
        <begin position="20"/>
        <end position="33"/>
    </location>
</feature>
<reference evidence="2" key="1">
    <citation type="submission" date="2022-12" db="EMBL/GenBank/DDBJ databases">
        <authorList>
            <person name="Petersen C."/>
        </authorList>
    </citation>
    <scope>NUCLEOTIDE SEQUENCE</scope>
    <source>
        <strain evidence="2">IBT 15544</strain>
    </source>
</reference>